<gene>
    <name evidence="1" type="ORF">S03H2_47437</name>
</gene>
<proteinExistence type="predicted"/>
<comment type="caution">
    <text evidence="1">The sequence shown here is derived from an EMBL/GenBank/DDBJ whole genome shotgun (WGS) entry which is preliminary data.</text>
</comment>
<evidence type="ECO:0000313" key="1">
    <source>
        <dbReference type="EMBL" id="GAH71727.1"/>
    </source>
</evidence>
<dbReference type="AlphaFoldDB" id="X1HQG1"/>
<sequence>VDKAATRRKFVLVKRDVQNKAFEVSEELEKDLKNLAKLTESDDFDQAEVQKKIDGILEKIASDSGGED</sequence>
<organism evidence="1">
    <name type="scientific">marine sediment metagenome</name>
    <dbReference type="NCBI Taxonomy" id="412755"/>
    <lineage>
        <taxon>unclassified sequences</taxon>
        <taxon>metagenomes</taxon>
        <taxon>ecological metagenomes</taxon>
    </lineage>
</organism>
<reference evidence="1" key="1">
    <citation type="journal article" date="2014" name="Front. Microbiol.">
        <title>High frequency of phylogenetically diverse reductive dehalogenase-homologous genes in deep subseafloor sedimentary metagenomes.</title>
        <authorList>
            <person name="Kawai M."/>
            <person name="Futagami T."/>
            <person name="Toyoda A."/>
            <person name="Takaki Y."/>
            <person name="Nishi S."/>
            <person name="Hori S."/>
            <person name="Arai W."/>
            <person name="Tsubouchi T."/>
            <person name="Morono Y."/>
            <person name="Uchiyama I."/>
            <person name="Ito T."/>
            <person name="Fujiyama A."/>
            <person name="Inagaki F."/>
            <person name="Takami H."/>
        </authorList>
    </citation>
    <scope>NUCLEOTIDE SEQUENCE</scope>
    <source>
        <strain evidence="1">Expedition CK06-06</strain>
    </source>
</reference>
<accession>X1HQG1</accession>
<protein>
    <submittedName>
        <fullName evidence="1">Uncharacterized protein</fullName>
    </submittedName>
</protein>
<feature type="non-terminal residue" evidence="1">
    <location>
        <position position="1"/>
    </location>
</feature>
<name>X1HQG1_9ZZZZ</name>
<dbReference type="EMBL" id="BARU01029852">
    <property type="protein sequence ID" value="GAH71727.1"/>
    <property type="molecule type" value="Genomic_DNA"/>
</dbReference>